<keyword evidence="4 5" id="KW-0472">Membrane</keyword>
<keyword evidence="2 5" id="KW-0812">Transmembrane</keyword>
<evidence type="ECO:0000256" key="2">
    <source>
        <dbReference type="ARBA" id="ARBA00022692"/>
    </source>
</evidence>
<keyword evidence="3 5" id="KW-1133">Transmembrane helix</keyword>
<dbReference type="GO" id="GO:0016020">
    <property type="term" value="C:membrane"/>
    <property type="evidence" value="ECO:0007669"/>
    <property type="project" value="UniProtKB-SubCell"/>
</dbReference>
<protein>
    <recommendedName>
        <fullName evidence="7">DUF5058 domain-containing protein</fullName>
    </recommendedName>
</protein>
<reference evidence="6" key="1">
    <citation type="submission" date="2019-11" db="EMBL/GenBank/DDBJ databases">
        <authorList>
            <person name="Feng L."/>
        </authorList>
    </citation>
    <scope>NUCLEOTIDE SEQUENCE</scope>
    <source>
        <strain evidence="6">IbartlettiiLFYP30</strain>
    </source>
</reference>
<dbReference type="RefSeq" id="WP_156530605.1">
    <property type="nucleotide sequence ID" value="NZ_CACRUE010000009.1"/>
</dbReference>
<evidence type="ECO:0000256" key="1">
    <source>
        <dbReference type="ARBA" id="ARBA00004141"/>
    </source>
</evidence>
<feature type="transmembrane region" description="Helical" evidence="5">
    <location>
        <begin position="188"/>
        <end position="206"/>
    </location>
</feature>
<dbReference type="AlphaFoldDB" id="A0A6N2Z6R4"/>
<feature type="transmembrane region" description="Helical" evidence="5">
    <location>
        <begin position="122"/>
        <end position="142"/>
    </location>
</feature>
<feature type="transmembrane region" description="Helical" evidence="5">
    <location>
        <begin position="12"/>
        <end position="35"/>
    </location>
</feature>
<gene>
    <name evidence="6" type="ORF">IBLFYP30_01059</name>
</gene>
<evidence type="ECO:0000313" key="6">
    <source>
        <dbReference type="EMBL" id="VYT74303.1"/>
    </source>
</evidence>
<feature type="transmembrane region" description="Helical" evidence="5">
    <location>
        <begin position="218"/>
        <end position="240"/>
    </location>
</feature>
<dbReference type="InterPro" id="IPR032479">
    <property type="entry name" value="DUF5058"/>
</dbReference>
<feature type="transmembrane region" description="Helical" evidence="5">
    <location>
        <begin position="55"/>
        <end position="77"/>
    </location>
</feature>
<evidence type="ECO:0000256" key="3">
    <source>
        <dbReference type="ARBA" id="ARBA00022989"/>
    </source>
</evidence>
<evidence type="ECO:0000256" key="4">
    <source>
        <dbReference type="ARBA" id="ARBA00023136"/>
    </source>
</evidence>
<name>A0A6N2Z6R4_9FIRM</name>
<dbReference type="EMBL" id="CACRUE010000009">
    <property type="protein sequence ID" value="VYT74303.1"/>
    <property type="molecule type" value="Genomic_DNA"/>
</dbReference>
<organism evidence="6">
    <name type="scientific">Intestinibacter bartlettii</name>
    <dbReference type="NCBI Taxonomy" id="261299"/>
    <lineage>
        <taxon>Bacteria</taxon>
        <taxon>Bacillati</taxon>
        <taxon>Bacillota</taxon>
        <taxon>Clostridia</taxon>
        <taxon>Peptostreptococcales</taxon>
        <taxon>Peptostreptococcaceae</taxon>
        <taxon>Intestinibacter</taxon>
    </lineage>
</organism>
<proteinExistence type="predicted"/>
<dbReference type="Pfam" id="PF16481">
    <property type="entry name" value="DUF5058"/>
    <property type="match status" value="1"/>
</dbReference>
<comment type="subcellular location">
    <subcellularLocation>
        <location evidence="1">Membrane</location>
        <topology evidence="1">Multi-pass membrane protein</topology>
    </subcellularLocation>
</comment>
<evidence type="ECO:0000256" key="5">
    <source>
        <dbReference type="SAM" id="Phobius"/>
    </source>
</evidence>
<evidence type="ECO:0008006" key="7">
    <source>
        <dbReference type="Google" id="ProtNLM"/>
    </source>
</evidence>
<accession>A0A6N2Z6R4</accession>
<feature type="transmembrane region" description="Helical" evidence="5">
    <location>
        <begin position="163"/>
        <end position="182"/>
    </location>
</feature>
<dbReference type="InterPro" id="IPR029020">
    <property type="entry name" value="Ammonium/urea_transptr"/>
</dbReference>
<sequence>MELKEIMNSPGLWIGAAVMMAALLGSCIFFLRAGLQRANELGMDKAKITAGVRSASITTIGPALACVVVLLSFLNIFGAPTTWMRLNDVGAARSELGVSAIAAGLVGQTPGAAGFDAQGFTYSLWGMALNNFGWLFVTLILTSRMGKIVDGLNAKFDPKLINMAMQGAVFGLFGYLLVNAAYGKGSAYYTAAAASAIAMFLLSKFVKNQRLQELSLGIAMVVGMVVATALYYAGVVTIPAA</sequence>
<dbReference type="Gene3D" id="1.10.3430.10">
    <property type="entry name" value="Ammonium transporter AmtB like domains"/>
    <property type="match status" value="1"/>
</dbReference>
<dbReference type="PROSITE" id="PS51257">
    <property type="entry name" value="PROKAR_LIPOPROTEIN"/>
    <property type="match status" value="1"/>
</dbReference>